<name>A0A7U9Q274_9ACTN</name>
<dbReference type="OrthoDB" id="4297040at2"/>
<sequence>MAKNHEPEPGSPESAESGAAVDALCEALTLAGIVLPSLSPDLGSPNLALVNLGRVRADTAMRLAAAVRRGTDT</sequence>
<evidence type="ECO:0000313" key="1">
    <source>
        <dbReference type="EMBL" id="GCD39175.1"/>
    </source>
</evidence>
<gene>
    <name evidence="1" type="ORF">OEIGOIKO_07004</name>
</gene>
<dbReference type="EMBL" id="BHZC01000001">
    <property type="protein sequence ID" value="GCD39175.1"/>
    <property type="molecule type" value="Genomic_DNA"/>
</dbReference>
<dbReference type="Proteomes" id="UP000287830">
    <property type="component" value="Unassembled WGS sequence"/>
</dbReference>
<protein>
    <submittedName>
        <fullName evidence="1">Uncharacterized protein</fullName>
    </submittedName>
</protein>
<dbReference type="AlphaFoldDB" id="A0A7U9Q274"/>
<comment type="caution">
    <text evidence="1">The sequence shown here is derived from an EMBL/GenBank/DDBJ whole genome shotgun (WGS) entry which is preliminary data.</text>
</comment>
<dbReference type="RefSeq" id="WP_125048200.1">
    <property type="nucleotide sequence ID" value="NZ_BHZC01000001.1"/>
</dbReference>
<reference evidence="1 2" key="1">
    <citation type="submission" date="2018-11" db="EMBL/GenBank/DDBJ databases">
        <title>Whole genome sequence of Streptomyces chrestomyceticus NBRC 13444(T).</title>
        <authorList>
            <person name="Komaki H."/>
            <person name="Tamura T."/>
        </authorList>
    </citation>
    <scope>NUCLEOTIDE SEQUENCE [LARGE SCALE GENOMIC DNA]</scope>
    <source>
        <strain evidence="1 2">NBRC 13444</strain>
    </source>
</reference>
<proteinExistence type="predicted"/>
<accession>A0A7U9Q274</accession>
<dbReference type="GeneID" id="95625710"/>
<organism evidence="1 2">
    <name type="scientific">Streptomyces chrestomyceticus JCM 4735</name>
    <dbReference type="NCBI Taxonomy" id="1306181"/>
    <lineage>
        <taxon>Bacteria</taxon>
        <taxon>Bacillati</taxon>
        <taxon>Actinomycetota</taxon>
        <taxon>Actinomycetes</taxon>
        <taxon>Kitasatosporales</taxon>
        <taxon>Streptomycetaceae</taxon>
        <taxon>Streptomyces</taxon>
    </lineage>
</organism>
<evidence type="ECO:0000313" key="2">
    <source>
        <dbReference type="Proteomes" id="UP000287830"/>
    </source>
</evidence>